<accession>A0A841ALA8</accession>
<proteinExistence type="predicted"/>
<evidence type="ECO:0000256" key="1">
    <source>
        <dbReference type="SAM" id="Phobius"/>
    </source>
</evidence>
<name>A0A841ALA8_9MICO</name>
<keyword evidence="1" id="KW-1133">Transmembrane helix</keyword>
<reference evidence="2 3" key="1">
    <citation type="submission" date="2020-08" db="EMBL/GenBank/DDBJ databases">
        <title>Sequencing the genomes of 1000 actinobacteria strains.</title>
        <authorList>
            <person name="Klenk H.-P."/>
        </authorList>
    </citation>
    <scope>NUCLEOTIDE SEQUENCE [LARGE SCALE GENOMIC DNA]</scope>
    <source>
        <strain evidence="2 3">DSM 105784</strain>
    </source>
</reference>
<keyword evidence="1" id="KW-0812">Transmembrane</keyword>
<keyword evidence="1" id="KW-0472">Membrane</keyword>
<dbReference type="EMBL" id="JACHMJ010000001">
    <property type="protein sequence ID" value="MBB5842413.1"/>
    <property type="molecule type" value="Genomic_DNA"/>
</dbReference>
<dbReference type="AlphaFoldDB" id="A0A841ALA8"/>
<dbReference type="Proteomes" id="UP000536685">
    <property type="component" value="Unassembled WGS sequence"/>
</dbReference>
<dbReference type="RefSeq" id="WP_184233732.1">
    <property type="nucleotide sequence ID" value="NZ_JACHMJ010000001.1"/>
</dbReference>
<evidence type="ECO:0000313" key="3">
    <source>
        <dbReference type="Proteomes" id="UP000536685"/>
    </source>
</evidence>
<comment type="caution">
    <text evidence="2">The sequence shown here is derived from an EMBL/GenBank/DDBJ whole genome shotgun (WGS) entry which is preliminary data.</text>
</comment>
<protein>
    <submittedName>
        <fullName evidence="2">Uncharacterized protein</fullName>
    </submittedName>
</protein>
<organism evidence="2 3">
    <name type="scientific">Conyzicola lurida</name>
    <dbReference type="NCBI Taxonomy" id="1172621"/>
    <lineage>
        <taxon>Bacteria</taxon>
        <taxon>Bacillati</taxon>
        <taxon>Actinomycetota</taxon>
        <taxon>Actinomycetes</taxon>
        <taxon>Micrococcales</taxon>
        <taxon>Microbacteriaceae</taxon>
        <taxon>Conyzicola</taxon>
    </lineage>
</organism>
<keyword evidence="3" id="KW-1185">Reference proteome</keyword>
<sequence>MSGIPVDGALIAASFSAIVGLTSWFFTHRQLRQVSARQEWSLRYQSALESLTSRDNTRRQAGLDLMKSLVEARWSSKSDKTLALDAVSLFENGLKGRSTWKK</sequence>
<gene>
    <name evidence="2" type="ORF">HD599_000736</name>
</gene>
<evidence type="ECO:0000313" key="2">
    <source>
        <dbReference type="EMBL" id="MBB5842413.1"/>
    </source>
</evidence>
<feature type="transmembrane region" description="Helical" evidence="1">
    <location>
        <begin position="6"/>
        <end position="27"/>
    </location>
</feature>